<dbReference type="SMART" id="SM00981">
    <property type="entry name" value="THUMP"/>
    <property type="match status" value="1"/>
</dbReference>
<dbReference type="Gene3D" id="3.30.2130.30">
    <property type="match status" value="1"/>
</dbReference>
<reference evidence="8 9" key="1">
    <citation type="submission" date="2015-04" db="EMBL/GenBank/DDBJ databases">
        <title>The complete genome sequence of the hyperthermophilic, obligate iron-reducing archaeon Geoglobus ahangari strain 234T.</title>
        <authorList>
            <person name="Manzella M.P."/>
            <person name="Holmes D.E."/>
            <person name="Rocheleau J.M."/>
            <person name="Chung A."/>
            <person name="Reguera G."/>
            <person name="Kashefi K."/>
        </authorList>
    </citation>
    <scope>NUCLEOTIDE SEQUENCE [LARGE SCALE GENOMIC DNA]</scope>
    <source>
        <strain evidence="8 9">234</strain>
    </source>
</reference>
<keyword evidence="2 8" id="KW-0489">Methyltransferase</keyword>
<dbReference type="InterPro" id="IPR053485">
    <property type="entry name" value="tRNA_guanine-N2-MTase"/>
</dbReference>
<dbReference type="PROSITE" id="PS51165">
    <property type="entry name" value="THUMP"/>
    <property type="match status" value="1"/>
</dbReference>
<dbReference type="RefSeq" id="WP_048094550.1">
    <property type="nucleotide sequence ID" value="NZ_CP011267.1"/>
</dbReference>
<sequence length="367" mass="42089">MKDVFYATCPPGLEFVAAGEIEGKRLGRVVEIREGKGRVFFRSSWQNVPRLNCLLRSVERIVFLLGRERAEGLEDIYRIVRSIDFSFIRPEWSFAVRATRVGEHDFTSIDIGRVAGKAVIDSYIEEKGVRLRVNLDEPDVIVRCDLIDDDFMVGIETTGDEGLHRRRYRVYQHPAPLNPVLAASLVYLSGWSSTKSLLDPFCGSGTILFEAGMIARQIPICRFRKDFAFTRFFDSLPEVEEKDVELRLYGIERFRKHLEGARTIADYTGIHPVFLEGLAERIEEHLERVDFIITNPPYGLRIGKKKIIEDLYSGFLHSASKVLEEKAVVITAEREIFERYAEECFPDFLRYDVKYGGLLTGVYVLKA</sequence>
<name>A0A0F7IG24_9EURY</name>
<accession>A0A0F7IG24</accession>
<feature type="domain" description="THUMP" evidence="7">
    <location>
        <begin position="46"/>
        <end position="157"/>
    </location>
</feature>
<gene>
    <name evidence="8" type="ORF">GAH_00519</name>
</gene>
<comment type="subcellular location">
    <subcellularLocation>
        <location evidence="1">Cytoplasm</location>
    </subcellularLocation>
</comment>
<dbReference type="GeneID" id="24803101"/>
<keyword evidence="5" id="KW-0819">tRNA processing</keyword>
<dbReference type="SUPFAM" id="SSF53335">
    <property type="entry name" value="S-adenosyl-L-methionine-dependent methyltransferases"/>
    <property type="match status" value="1"/>
</dbReference>
<dbReference type="InterPro" id="IPR004114">
    <property type="entry name" value="THUMP_dom"/>
</dbReference>
<dbReference type="InterPro" id="IPR029063">
    <property type="entry name" value="SAM-dependent_MTases_sf"/>
</dbReference>
<dbReference type="PATRIC" id="fig|113653.22.peg.520"/>
<keyword evidence="3 8" id="KW-0808">Transferase</keyword>
<dbReference type="EMBL" id="CP011267">
    <property type="protein sequence ID" value="AKG92134.1"/>
    <property type="molecule type" value="Genomic_DNA"/>
</dbReference>
<dbReference type="NCBIfam" id="NF040721">
    <property type="entry name" value="Trm14_Arch"/>
    <property type="match status" value="1"/>
</dbReference>
<keyword evidence="6" id="KW-0694">RNA-binding</keyword>
<dbReference type="Pfam" id="PF02926">
    <property type="entry name" value="THUMP"/>
    <property type="match status" value="1"/>
</dbReference>
<dbReference type="Pfam" id="PF22020">
    <property type="entry name" value="RlmL_1st"/>
    <property type="match status" value="1"/>
</dbReference>
<evidence type="ECO:0000256" key="4">
    <source>
        <dbReference type="ARBA" id="ARBA00022691"/>
    </source>
</evidence>
<dbReference type="InParanoid" id="A0A0F7IG24"/>
<dbReference type="InterPro" id="IPR000241">
    <property type="entry name" value="RlmKL-like_Mtase"/>
</dbReference>
<proteinExistence type="predicted"/>
<dbReference type="AlphaFoldDB" id="A0A0F7IG24"/>
<evidence type="ECO:0000256" key="5">
    <source>
        <dbReference type="ARBA" id="ARBA00022694"/>
    </source>
</evidence>
<keyword evidence="9" id="KW-1185">Reference proteome</keyword>
<dbReference type="STRING" id="113653.GAH_00519"/>
<dbReference type="PRINTS" id="PR00507">
    <property type="entry name" value="N12N6MTFRASE"/>
</dbReference>
<protein>
    <submittedName>
        <fullName evidence="8">Putative N6-adenine-specific DNA methylase</fullName>
        <ecNumber evidence="8">2.1.1.256</ecNumber>
    </submittedName>
</protein>
<evidence type="ECO:0000313" key="9">
    <source>
        <dbReference type="Proteomes" id="UP000034723"/>
    </source>
</evidence>
<dbReference type="GO" id="GO:0005737">
    <property type="term" value="C:cytoplasm"/>
    <property type="evidence" value="ECO:0007669"/>
    <property type="project" value="UniProtKB-SubCell"/>
</dbReference>
<dbReference type="GO" id="GO:0030488">
    <property type="term" value="P:tRNA methylation"/>
    <property type="evidence" value="ECO:0007669"/>
    <property type="project" value="TreeGrafter"/>
</dbReference>
<dbReference type="PANTHER" id="PTHR14911:SF13">
    <property type="entry name" value="TRNA (GUANINE(6)-N2)-METHYLTRANSFERASE THUMP3"/>
    <property type="match status" value="1"/>
</dbReference>
<dbReference type="CDD" id="cd11715">
    <property type="entry name" value="THUMP_AdoMetMT"/>
    <property type="match status" value="1"/>
</dbReference>
<dbReference type="Pfam" id="PF01170">
    <property type="entry name" value="UPF0020"/>
    <property type="match status" value="1"/>
</dbReference>
<dbReference type="KEGG" id="gah:GAH_00519"/>
<dbReference type="Proteomes" id="UP000034723">
    <property type="component" value="Chromosome"/>
</dbReference>
<dbReference type="GO" id="GO:0160117">
    <property type="term" value="F:tRNA (guanine(6)-N2)-methyltransferase activity"/>
    <property type="evidence" value="ECO:0007669"/>
    <property type="project" value="UniProtKB-EC"/>
</dbReference>
<organism evidence="8 9">
    <name type="scientific">Geoglobus ahangari</name>
    <dbReference type="NCBI Taxonomy" id="113653"/>
    <lineage>
        <taxon>Archaea</taxon>
        <taxon>Methanobacteriati</taxon>
        <taxon>Methanobacteriota</taxon>
        <taxon>Archaeoglobi</taxon>
        <taxon>Archaeoglobales</taxon>
        <taxon>Archaeoglobaceae</taxon>
        <taxon>Geoglobus</taxon>
    </lineage>
</organism>
<dbReference type="EC" id="2.1.1.256" evidence="8"/>
<evidence type="ECO:0000259" key="7">
    <source>
        <dbReference type="PROSITE" id="PS51165"/>
    </source>
</evidence>
<dbReference type="FunCoup" id="A0A0F7IG24">
    <property type="interactions" value="41"/>
</dbReference>
<evidence type="ECO:0000256" key="1">
    <source>
        <dbReference type="ARBA" id="ARBA00004496"/>
    </source>
</evidence>
<dbReference type="GO" id="GO:0003723">
    <property type="term" value="F:RNA binding"/>
    <property type="evidence" value="ECO:0007669"/>
    <property type="project" value="UniProtKB-UniRule"/>
</dbReference>
<dbReference type="InterPro" id="IPR054170">
    <property type="entry name" value="RlmL_1st"/>
</dbReference>
<dbReference type="PANTHER" id="PTHR14911">
    <property type="entry name" value="THUMP DOMAIN-CONTAINING"/>
    <property type="match status" value="1"/>
</dbReference>
<dbReference type="InterPro" id="IPR002052">
    <property type="entry name" value="DNA_methylase_N6_adenine_CS"/>
</dbReference>
<dbReference type="Gene3D" id="3.40.50.150">
    <property type="entry name" value="Vaccinia Virus protein VP39"/>
    <property type="match status" value="1"/>
</dbReference>
<keyword evidence="4" id="KW-0949">S-adenosyl-L-methionine</keyword>
<evidence type="ECO:0000256" key="3">
    <source>
        <dbReference type="ARBA" id="ARBA00022679"/>
    </source>
</evidence>
<evidence type="ECO:0000256" key="2">
    <source>
        <dbReference type="ARBA" id="ARBA00022603"/>
    </source>
</evidence>
<dbReference type="HOGENOM" id="CLU_032119_0_0_2"/>
<dbReference type="PROSITE" id="PS00092">
    <property type="entry name" value="N6_MTASE"/>
    <property type="match status" value="1"/>
</dbReference>
<dbReference type="OrthoDB" id="7080at2157"/>
<evidence type="ECO:0000313" key="8">
    <source>
        <dbReference type="EMBL" id="AKG92134.1"/>
    </source>
</evidence>
<evidence type="ECO:0000256" key="6">
    <source>
        <dbReference type="PROSITE-ProRule" id="PRU00529"/>
    </source>
</evidence>
<dbReference type="SUPFAM" id="SSF143437">
    <property type="entry name" value="THUMP domain-like"/>
    <property type="match status" value="1"/>
</dbReference>